<feature type="non-terminal residue" evidence="2">
    <location>
        <position position="1"/>
    </location>
</feature>
<comment type="caution">
    <text evidence="2">The sequence shown here is derived from an EMBL/GenBank/DDBJ whole genome shotgun (WGS) entry which is preliminary data.</text>
</comment>
<dbReference type="AlphaFoldDB" id="A0A0F9EST0"/>
<name>A0A0F9EST0_9ZZZZ</name>
<evidence type="ECO:0000256" key="1">
    <source>
        <dbReference type="SAM" id="MobiDB-lite"/>
    </source>
</evidence>
<organism evidence="2">
    <name type="scientific">marine sediment metagenome</name>
    <dbReference type="NCBI Taxonomy" id="412755"/>
    <lineage>
        <taxon>unclassified sequences</taxon>
        <taxon>metagenomes</taxon>
        <taxon>ecological metagenomes</taxon>
    </lineage>
</organism>
<evidence type="ECO:0000313" key="2">
    <source>
        <dbReference type="EMBL" id="KKL26888.1"/>
    </source>
</evidence>
<feature type="region of interest" description="Disordered" evidence="1">
    <location>
        <begin position="1"/>
        <end position="58"/>
    </location>
</feature>
<sequence length="339" mass="37140">LARDIRSKDTSVSVEPTAAATSQGGQVPSVRIDPGGFKGDGVTGVGEVTNDDGFPPFPPFEAPGPRPIEVPLDFVASKEVPDALGATRPGDPTRTQTFEPRYFEGDERAPQSLDGTVIARLQKRLVAAGLLNEDEYYAGYWTEVSWLAYKTALGVANTNGTDVSKAIDELIRTLPQSIKDERDLDKFAEPPYLTPDYATLAQTVKRTMRNELGRDPTAGELAQLTREMSGFAREQFDVLTERERIIFEGGKETVTPPTLTFGQPLPEGQPPSLNLFGPRATPVGPQTLQNVDPAARFQELFEQRFKPEIDRLDSLSEVRRNTNNVFASLRTMSSLVGGR</sequence>
<reference evidence="2" key="1">
    <citation type="journal article" date="2015" name="Nature">
        <title>Complex archaea that bridge the gap between prokaryotes and eukaryotes.</title>
        <authorList>
            <person name="Spang A."/>
            <person name="Saw J.H."/>
            <person name="Jorgensen S.L."/>
            <person name="Zaremba-Niedzwiedzka K."/>
            <person name="Martijn J."/>
            <person name="Lind A.E."/>
            <person name="van Eijk R."/>
            <person name="Schleper C."/>
            <person name="Guy L."/>
            <person name="Ettema T.J."/>
        </authorList>
    </citation>
    <scope>NUCLEOTIDE SEQUENCE</scope>
</reference>
<dbReference type="EMBL" id="LAZR01035674">
    <property type="protein sequence ID" value="KKL26888.1"/>
    <property type="molecule type" value="Genomic_DNA"/>
</dbReference>
<feature type="compositionally biased region" description="Polar residues" evidence="1">
    <location>
        <begin position="10"/>
        <end position="26"/>
    </location>
</feature>
<accession>A0A0F9EST0</accession>
<gene>
    <name evidence="2" type="ORF">LCGC14_2390720</name>
</gene>
<protein>
    <submittedName>
        <fullName evidence="2">Uncharacterized protein</fullName>
    </submittedName>
</protein>
<proteinExistence type="predicted"/>